<feature type="transmembrane region" description="Helical" evidence="14">
    <location>
        <begin position="186"/>
        <end position="208"/>
    </location>
</feature>
<dbReference type="NCBIfam" id="TIGR01473">
    <property type="entry name" value="cyoE_ctaB"/>
    <property type="match status" value="1"/>
</dbReference>
<dbReference type="Gene3D" id="1.10.357.140">
    <property type="entry name" value="UbiA prenyltransferase"/>
    <property type="match status" value="1"/>
</dbReference>
<proteinExistence type="inferred from homology"/>
<feature type="transmembrane region" description="Helical" evidence="14">
    <location>
        <begin position="257"/>
        <end position="278"/>
    </location>
</feature>
<keyword evidence="6 14" id="KW-0812">Transmembrane</keyword>
<evidence type="ECO:0000256" key="3">
    <source>
        <dbReference type="ARBA" id="ARBA00012292"/>
    </source>
</evidence>
<evidence type="ECO:0000256" key="14">
    <source>
        <dbReference type="HAMAP-Rule" id="MF_00154"/>
    </source>
</evidence>
<sequence>MTVHASSELIDDTLQRPEGVGAAPARAVWKDYLELCKPRVVALMLLTSVVGVLLAPFEAFPWTAMILGNLGIALMAGGAAVINHVVDHRIDSIMARTRMRPVAQGKIPVNRAVTFAVLISGAGFAILMGFVNSITAWLTFASLIGYAVVYTMFLKRATPQNIVLGGLAGAAPPLLGWTAVTGEVSGHALLLVLIIFAWTPPHFWALAVHRKAEYAQAEIPMLPVTHGDAYTRLHILLYTFILLAISMLPFITGMSGWFYWVCALVLGGRFIQWAVWLLRDSKPRAAILTFRFSITYLMLLFVALLMDRYIFDAFLY</sequence>
<evidence type="ECO:0000256" key="5">
    <source>
        <dbReference type="ARBA" id="ARBA00022679"/>
    </source>
</evidence>
<dbReference type="EC" id="2.5.1.141" evidence="3 14"/>
<keyword evidence="4 14" id="KW-1003">Cell membrane</keyword>
<keyword evidence="5 14" id="KW-0808">Transferase</keyword>
<dbReference type="NCBIfam" id="NF003349">
    <property type="entry name" value="PRK04375.1-2"/>
    <property type="match status" value="1"/>
</dbReference>
<evidence type="ECO:0000256" key="4">
    <source>
        <dbReference type="ARBA" id="ARBA00022475"/>
    </source>
</evidence>
<organism evidence="15 16">
    <name type="scientific">Allohahella marinimesophila</name>
    <dbReference type="NCBI Taxonomy" id="1054972"/>
    <lineage>
        <taxon>Bacteria</taxon>
        <taxon>Pseudomonadati</taxon>
        <taxon>Pseudomonadota</taxon>
        <taxon>Gammaproteobacteria</taxon>
        <taxon>Oceanospirillales</taxon>
        <taxon>Hahellaceae</taxon>
        <taxon>Allohahella</taxon>
    </lineage>
</organism>
<dbReference type="EMBL" id="BAABBO010000009">
    <property type="protein sequence ID" value="GAA3963612.1"/>
    <property type="molecule type" value="Genomic_DNA"/>
</dbReference>
<comment type="pathway">
    <text evidence="2 14">Porphyrin-containing compound metabolism; heme O biosynthesis; heme O from protoheme: step 1/1.</text>
</comment>
<evidence type="ECO:0000256" key="10">
    <source>
        <dbReference type="ARBA" id="ARBA00030253"/>
    </source>
</evidence>
<dbReference type="PANTHER" id="PTHR43448:SF7">
    <property type="entry name" value="4-HYDROXYBENZOATE SOLANESYLTRANSFERASE"/>
    <property type="match status" value="1"/>
</dbReference>
<evidence type="ECO:0000256" key="1">
    <source>
        <dbReference type="ARBA" id="ARBA00004651"/>
    </source>
</evidence>
<keyword evidence="9 14" id="KW-0472">Membrane</keyword>
<protein>
    <recommendedName>
        <fullName evidence="11 14">Protoheme IX farnesyltransferase</fullName>
        <ecNumber evidence="3 14">2.5.1.141</ecNumber>
    </recommendedName>
    <alternativeName>
        <fullName evidence="12 14">Heme B farnesyltransferase</fullName>
    </alternativeName>
    <alternativeName>
        <fullName evidence="10 14">Heme O synthase</fullName>
    </alternativeName>
</protein>
<evidence type="ECO:0000256" key="12">
    <source>
        <dbReference type="ARBA" id="ARBA00042475"/>
    </source>
</evidence>
<dbReference type="HAMAP" id="MF_00154">
    <property type="entry name" value="CyoE_CtaB"/>
    <property type="match status" value="1"/>
</dbReference>
<evidence type="ECO:0000313" key="15">
    <source>
        <dbReference type="EMBL" id="GAA3963612.1"/>
    </source>
</evidence>
<dbReference type="InterPro" id="IPR030470">
    <property type="entry name" value="UbiA_prenylTrfase_CS"/>
</dbReference>
<evidence type="ECO:0000256" key="8">
    <source>
        <dbReference type="ARBA" id="ARBA00023133"/>
    </source>
</evidence>
<evidence type="ECO:0000256" key="9">
    <source>
        <dbReference type="ARBA" id="ARBA00023136"/>
    </source>
</evidence>
<evidence type="ECO:0000256" key="13">
    <source>
        <dbReference type="ARBA" id="ARBA00047690"/>
    </source>
</evidence>
<evidence type="ECO:0000256" key="6">
    <source>
        <dbReference type="ARBA" id="ARBA00022692"/>
    </source>
</evidence>
<comment type="caution">
    <text evidence="15">The sequence shown here is derived from an EMBL/GenBank/DDBJ whole genome shotgun (WGS) entry which is preliminary data.</text>
</comment>
<evidence type="ECO:0000256" key="11">
    <source>
        <dbReference type="ARBA" id="ARBA00040810"/>
    </source>
</evidence>
<dbReference type="InterPro" id="IPR000537">
    <property type="entry name" value="UbiA_prenyltransferase"/>
</dbReference>
<feature type="transmembrane region" description="Helical" evidence="14">
    <location>
        <begin position="134"/>
        <end position="154"/>
    </location>
</feature>
<feature type="transmembrane region" description="Helical" evidence="14">
    <location>
        <begin position="40"/>
        <end position="60"/>
    </location>
</feature>
<evidence type="ECO:0000256" key="7">
    <source>
        <dbReference type="ARBA" id="ARBA00022989"/>
    </source>
</evidence>
<feature type="transmembrane region" description="Helical" evidence="14">
    <location>
        <begin position="285"/>
        <end position="306"/>
    </location>
</feature>
<dbReference type="InterPro" id="IPR044878">
    <property type="entry name" value="UbiA_sf"/>
</dbReference>
<reference evidence="16" key="1">
    <citation type="journal article" date="2019" name="Int. J. Syst. Evol. Microbiol.">
        <title>The Global Catalogue of Microorganisms (GCM) 10K type strain sequencing project: providing services to taxonomists for standard genome sequencing and annotation.</title>
        <authorList>
            <consortium name="The Broad Institute Genomics Platform"/>
            <consortium name="The Broad Institute Genome Sequencing Center for Infectious Disease"/>
            <person name="Wu L."/>
            <person name="Ma J."/>
        </authorList>
    </citation>
    <scope>NUCLEOTIDE SEQUENCE [LARGE SCALE GENOMIC DNA]</scope>
    <source>
        <strain evidence="16">JCM 17555</strain>
    </source>
</reference>
<feature type="transmembrane region" description="Helical" evidence="14">
    <location>
        <begin position="161"/>
        <end position="180"/>
    </location>
</feature>
<comment type="function">
    <text evidence="14">Converts heme B (protoheme IX) to heme O by substitution of the vinyl group on carbon 2 of heme B porphyrin ring with a hydroxyethyl farnesyl side group.</text>
</comment>
<keyword evidence="8 14" id="KW-0350">Heme biosynthesis</keyword>
<evidence type="ECO:0000313" key="16">
    <source>
        <dbReference type="Proteomes" id="UP001501337"/>
    </source>
</evidence>
<dbReference type="Proteomes" id="UP001501337">
    <property type="component" value="Unassembled WGS sequence"/>
</dbReference>
<feature type="transmembrane region" description="Helical" evidence="14">
    <location>
        <begin position="229"/>
        <end position="251"/>
    </location>
</feature>
<dbReference type="RefSeq" id="WP_344806188.1">
    <property type="nucleotide sequence ID" value="NZ_BAABBO010000009.1"/>
</dbReference>
<comment type="catalytic activity">
    <reaction evidence="13 14">
        <text>heme b + (2E,6E)-farnesyl diphosphate + H2O = Fe(II)-heme o + diphosphate</text>
        <dbReference type="Rhea" id="RHEA:28070"/>
        <dbReference type="ChEBI" id="CHEBI:15377"/>
        <dbReference type="ChEBI" id="CHEBI:33019"/>
        <dbReference type="ChEBI" id="CHEBI:60344"/>
        <dbReference type="ChEBI" id="CHEBI:60530"/>
        <dbReference type="ChEBI" id="CHEBI:175763"/>
        <dbReference type="EC" id="2.5.1.141"/>
    </reaction>
</comment>
<dbReference type="InterPro" id="IPR006369">
    <property type="entry name" value="Protohaem_IX_farnesylTrfase"/>
</dbReference>
<name>A0ABP7PEC4_9GAMM</name>
<comment type="subcellular location">
    <subcellularLocation>
        <location evidence="1 14">Cell membrane</location>
        <topology evidence="1 14">Multi-pass membrane protein</topology>
    </subcellularLocation>
</comment>
<feature type="transmembrane region" description="Helical" evidence="14">
    <location>
        <begin position="66"/>
        <end position="86"/>
    </location>
</feature>
<gene>
    <name evidence="14 15" type="primary">cyoE</name>
    <name evidence="15" type="ORF">GCM10022278_21770</name>
</gene>
<dbReference type="PROSITE" id="PS00943">
    <property type="entry name" value="UBIA"/>
    <property type="match status" value="1"/>
</dbReference>
<comment type="similarity">
    <text evidence="14">Belongs to the UbiA prenyltransferase family. Protoheme IX farnesyltransferase subfamily.</text>
</comment>
<dbReference type="PANTHER" id="PTHR43448">
    <property type="entry name" value="PROTOHEME IX FARNESYLTRANSFERASE, MITOCHONDRIAL"/>
    <property type="match status" value="1"/>
</dbReference>
<keyword evidence="16" id="KW-1185">Reference proteome</keyword>
<feature type="transmembrane region" description="Helical" evidence="14">
    <location>
        <begin position="107"/>
        <end position="128"/>
    </location>
</feature>
<dbReference type="Pfam" id="PF01040">
    <property type="entry name" value="UbiA"/>
    <property type="match status" value="1"/>
</dbReference>
<dbReference type="CDD" id="cd13957">
    <property type="entry name" value="PT_UbiA_Cox10"/>
    <property type="match status" value="1"/>
</dbReference>
<comment type="miscellaneous">
    <text evidence="14">Carbon 2 of the heme B porphyrin ring is defined according to the Fischer nomenclature.</text>
</comment>
<evidence type="ECO:0000256" key="2">
    <source>
        <dbReference type="ARBA" id="ARBA00004919"/>
    </source>
</evidence>
<accession>A0ABP7PEC4</accession>
<keyword evidence="7 14" id="KW-1133">Transmembrane helix</keyword>